<dbReference type="RefSeq" id="WP_073026831.1">
    <property type="nucleotide sequence ID" value="NZ_FQZS01000021.1"/>
</dbReference>
<dbReference type="AlphaFoldDB" id="A0A1M6HKV8"/>
<protein>
    <submittedName>
        <fullName evidence="1">Uncharacterized protein</fullName>
    </submittedName>
</protein>
<dbReference type="Proteomes" id="UP000184442">
    <property type="component" value="Unassembled WGS sequence"/>
</dbReference>
<accession>A0A1M6HKV8</accession>
<gene>
    <name evidence="1" type="ORF">SAMN02745176_02843</name>
</gene>
<name>A0A1M6HKV8_9FIRM</name>
<keyword evidence="2" id="KW-1185">Reference proteome</keyword>
<evidence type="ECO:0000313" key="1">
    <source>
        <dbReference type="EMBL" id="SHJ22789.1"/>
    </source>
</evidence>
<reference evidence="1 2" key="1">
    <citation type="submission" date="2016-11" db="EMBL/GenBank/DDBJ databases">
        <authorList>
            <person name="Jaros S."/>
            <person name="Januszkiewicz K."/>
            <person name="Wedrychowicz H."/>
        </authorList>
    </citation>
    <scope>NUCLEOTIDE SEQUENCE [LARGE SCALE GENOMIC DNA]</scope>
    <source>
        <strain evidence="1 2">DSM 19022</strain>
    </source>
</reference>
<dbReference type="OrthoDB" id="3192583at2"/>
<evidence type="ECO:0000313" key="2">
    <source>
        <dbReference type="Proteomes" id="UP000184442"/>
    </source>
</evidence>
<organism evidence="1 2">
    <name type="scientific">Lutispora thermophila DSM 19022</name>
    <dbReference type="NCBI Taxonomy" id="1122184"/>
    <lineage>
        <taxon>Bacteria</taxon>
        <taxon>Bacillati</taxon>
        <taxon>Bacillota</taxon>
        <taxon>Clostridia</taxon>
        <taxon>Lutisporales</taxon>
        <taxon>Lutisporaceae</taxon>
        <taxon>Lutispora</taxon>
    </lineage>
</organism>
<sequence>MKKIINNKVYDTETAQLIREYWNGHEKGDDYYQLERLYRTENGEMFLHYIGGRYTEYEGQEDIIPLEPCDACKWLEKIELTEAIGRHFANVLGEELAGAIYISAQRLD</sequence>
<dbReference type="EMBL" id="FQZS01000021">
    <property type="protein sequence ID" value="SHJ22789.1"/>
    <property type="molecule type" value="Genomic_DNA"/>
</dbReference>
<proteinExistence type="predicted"/>